<sequence length="206" mass="22955">LFTDSILTPCLYTAFQCQSYQHYMNGECVSCGEDGSGCARLGLHADKWTGSNQSHVAFYLSTAPGPHYCLYHYRLMLELADPEGLEGIIRGKLKVSFITDDGSIQDFDLTENGPLIFGRGRTYVFFVYHQEDLSSASEALVHWTYEADMFNPLSYCVMFCDTSLPLARLTFTSVDHLATGVTEERSGEAVMCHQQGLDVLQVVSET</sequence>
<evidence type="ECO:0000256" key="2">
    <source>
        <dbReference type="ARBA" id="ARBA00010701"/>
    </source>
</evidence>
<dbReference type="InterPro" id="IPR013818">
    <property type="entry name" value="Lipase"/>
</dbReference>
<dbReference type="InterPro" id="IPR029058">
    <property type="entry name" value="AB_hydrolase_fold"/>
</dbReference>
<dbReference type="PANTHER" id="PTHR11610">
    <property type="entry name" value="LIPASE"/>
    <property type="match status" value="1"/>
</dbReference>
<evidence type="ECO:0000313" key="7">
    <source>
        <dbReference type="Proteomes" id="UP001445076"/>
    </source>
</evidence>
<gene>
    <name evidence="6" type="ORF">OTU49_004202</name>
</gene>
<comment type="caution">
    <text evidence="6">The sequence shown here is derived from an EMBL/GenBank/DDBJ whole genome shotgun (WGS) entry which is preliminary data.</text>
</comment>
<dbReference type="GO" id="GO:0016298">
    <property type="term" value="F:lipase activity"/>
    <property type="evidence" value="ECO:0007669"/>
    <property type="project" value="InterPro"/>
</dbReference>
<reference evidence="6 7" key="1">
    <citation type="journal article" date="2024" name="BMC Genomics">
        <title>Genome assembly of redclaw crayfish (Cherax quadricarinatus) provides insights into its immune adaptation and hypoxia tolerance.</title>
        <authorList>
            <person name="Liu Z."/>
            <person name="Zheng J."/>
            <person name="Li H."/>
            <person name="Fang K."/>
            <person name="Wang S."/>
            <person name="He J."/>
            <person name="Zhou D."/>
            <person name="Weng S."/>
            <person name="Chi M."/>
            <person name="Gu Z."/>
            <person name="He J."/>
            <person name="Li F."/>
            <person name="Wang M."/>
        </authorList>
    </citation>
    <scope>NUCLEOTIDE SEQUENCE [LARGE SCALE GENOMIC DNA]</scope>
    <source>
        <strain evidence="6">ZL_2023a</strain>
    </source>
</reference>
<dbReference type="Proteomes" id="UP001445076">
    <property type="component" value="Unassembled WGS sequence"/>
</dbReference>
<organism evidence="6 7">
    <name type="scientific">Cherax quadricarinatus</name>
    <name type="common">Australian red claw crayfish</name>
    <dbReference type="NCBI Taxonomy" id="27406"/>
    <lineage>
        <taxon>Eukaryota</taxon>
        <taxon>Metazoa</taxon>
        <taxon>Ecdysozoa</taxon>
        <taxon>Arthropoda</taxon>
        <taxon>Crustacea</taxon>
        <taxon>Multicrustacea</taxon>
        <taxon>Malacostraca</taxon>
        <taxon>Eumalacostraca</taxon>
        <taxon>Eucarida</taxon>
        <taxon>Decapoda</taxon>
        <taxon>Pleocyemata</taxon>
        <taxon>Astacidea</taxon>
        <taxon>Parastacoidea</taxon>
        <taxon>Parastacidae</taxon>
        <taxon>Cherax</taxon>
    </lineage>
</organism>
<evidence type="ECO:0000259" key="5">
    <source>
        <dbReference type="Pfam" id="PF00151"/>
    </source>
</evidence>
<dbReference type="EMBL" id="JARKIK010000041">
    <property type="protein sequence ID" value="KAK8737705.1"/>
    <property type="molecule type" value="Genomic_DNA"/>
</dbReference>
<dbReference type="Gene3D" id="3.40.50.1820">
    <property type="entry name" value="alpha/beta hydrolase"/>
    <property type="match status" value="1"/>
</dbReference>
<dbReference type="SUPFAM" id="SSF53474">
    <property type="entry name" value="alpha/beta-Hydrolases"/>
    <property type="match status" value="1"/>
</dbReference>
<feature type="non-terminal residue" evidence="6">
    <location>
        <position position="1"/>
    </location>
</feature>
<evidence type="ECO:0000256" key="3">
    <source>
        <dbReference type="ARBA" id="ARBA00022525"/>
    </source>
</evidence>
<keyword evidence="7" id="KW-1185">Reference proteome</keyword>
<name>A0AAW0X3G1_CHEQU</name>
<comment type="similarity">
    <text evidence="2 4">Belongs to the AB hydrolase superfamily. Lipase family.</text>
</comment>
<proteinExistence type="inferred from homology"/>
<dbReference type="PANTHER" id="PTHR11610:SF173">
    <property type="entry name" value="LIPASE DOMAIN-CONTAINING PROTEIN-RELATED"/>
    <property type="match status" value="1"/>
</dbReference>
<evidence type="ECO:0000313" key="6">
    <source>
        <dbReference type="EMBL" id="KAK8737705.1"/>
    </source>
</evidence>
<dbReference type="InterPro" id="IPR000734">
    <property type="entry name" value="TAG_lipase"/>
</dbReference>
<evidence type="ECO:0000256" key="4">
    <source>
        <dbReference type="RuleBase" id="RU004262"/>
    </source>
</evidence>
<feature type="non-terminal residue" evidence="6">
    <location>
        <position position="206"/>
    </location>
</feature>
<dbReference type="GO" id="GO:0016042">
    <property type="term" value="P:lipid catabolic process"/>
    <property type="evidence" value="ECO:0007669"/>
    <property type="project" value="TreeGrafter"/>
</dbReference>
<dbReference type="Pfam" id="PF00151">
    <property type="entry name" value="Lipase"/>
    <property type="match status" value="1"/>
</dbReference>
<protein>
    <recommendedName>
        <fullName evidence="5">Lipase domain-containing protein</fullName>
    </recommendedName>
</protein>
<dbReference type="AlphaFoldDB" id="A0AAW0X3G1"/>
<comment type="subcellular location">
    <subcellularLocation>
        <location evidence="1">Secreted</location>
    </subcellularLocation>
</comment>
<accession>A0AAW0X3G1</accession>
<evidence type="ECO:0000256" key="1">
    <source>
        <dbReference type="ARBA" id="ARBA00004613"/>
    </source>
</evidence>
<keyword evidence="3" id="KW-0964">Secreted</keyword>
<dbReference type="GO" id="GO:0005615">
    <property type="term" value="C:extracellular space"/>
    <property type="evidence" value="ECO:0007669"/>
    <property type="project" value="TreeGrafter"/>
</dbReference>
<feature type="domain" description="Lipase" evidence="5">
    <location>
        <begin position="1"/>
        <end position="63"/>
    </location>
</feature>